<gene>
    <name evidence="2" type="ORF">LF543_00940</name>
</gene>
<dbReference type="Proteomes" id="UP000327194">
    <property type="component" value="Chromosome"/>
</dbReference>
<evidence type="ECO:0000256" key="1">
    <source>
        <dbReference type="SAM" id="Phobius"/>
    </source>
</evidence>
<name>A0AAE6TW09_9LACO</name>
<feature type="transmembrane region" description="Helical" evidence="1">
    <location>
        <begin position="21"/>
        <end position="54"/>
    </location>
</feature>
<keyword evidence="1" id="KW-0812">Transmembrane</keyword>
<keyword evidence="1" id="KW-0472">Membrane</keyword>
<dbReference type="AlphaFoldDB" id="A0AAE6TW09"/>
<proteinExistence type="predicted"/>
<accession>A0AAE6TW09</accession>
<keyword evidence="1" id="KW-1133">Transmembrane helix</keyword>
<feature type="transmembrane region" description="Helical" evidence="1">
    <location>
        <begin position="60"/>
        <end position="81"/>
    </location>
</feature>
<protein>
    <submittedName>
        <fullName evidence="2">Uncharacterized protein</fullName>
    </submittedName>
</protein>
<evidence type="ECO:0000313" key="2">
    <source>
        <dbReference type="EMBL" id="QFX92232.1"/>
    </source>
</evidence>
<dbReference type="RefSeq" id="WP_010022452.1">
    <property type="nucleotide sequence ID" value="NZ_AZDS01000002.1"/>
</dbReference>
<evidence type="ECO:0000313" key="3">
    <source>
        <dbReference type="Proteomes" id="UP000327194"/>
    </source>
</evidence>
<organism evidence="2 3">
    <name type="scientific">Fructilactobacillus fructivorans</name>
    <dbReference type="NCBI Taxonomy" id="1614"/>
    <lineage>
        <taxon>Bacteria</taxon>
        <taxon>Bacillati</taxon>
        <taxon>Bacillota</taxon>
        <taxon>Bacilli</taxon>
        <taxon>Lactobacillales</taxon>
        <taxon>Lactobacillaceae</taxon>
        <taxon>Fructilactobacillus</taxon>
    </lineage>
</organism>
<sequence length="83" mass="9523">MWLNILYVKNDYLKERRKMTVAISIFIFLFLVWLLFEFISSTACGCLLLMFLLAATIGLFAANFWILGIIMAVLITVGALFNH</sequence>
<reference evidence="2 3" key="1">
    <citation type="submission" date="2019-10" db="EMBL/GenBank/DDBJ databases">
        <title>Genome sequencing of Lactobacillus fructivorans.</title>
        <authorList>
            <person name="Kim K."/>
        </authorList>
    </citation>
    <scope>NUCLEOTIDE SEQUENCE [LARGE SCALE GENOMIC DNA]</scope>
    <source>
        <strain evidence="2 3">LF543</strain>
    </source>
</reference>
<dbReference type="EMBL" id="CP045562">
    <property type="protein sequence ID" value="QFX92232.1"/>
    <property type="molecule type" value="Genomic_DNA"/>
</dbReference>
<dbReference type="KEGG" id="lfv:LF543_00940"/>